<protein>
    <submittedName>
        <fullName evidence="7">Acetylornithine aminotransferase / N-succinyl-L, L-diaminopimelate aminotransferase</fullName>
        <ecNumber evidence="7">2.6.1.17</ecNumber>
        <ecNumber evidence="7">2.6.1.19</ecNumber>
    </submittedName>
</protein>
<dbReference type="NCBIfam" id="TIGR00700">
    <property type="entry name" value="GABAtrnsam"/>
    <property type="match status" value="1"/>
</dbReference>
<dbReference type="InterPro" id="IPR005814">
    <property type="entry name" value="Aminotrans_3"/>
</dbReference>
<dbReference type="GO" id="GO:0009448">
    <property type="term" value="P:gamma-aminobutyric acid metabolic process"/>
    <property type="evidence" value="ECO:0007669"/>
    <property type="project" value="InterPro"/>
</dbReference>
<evidence type="ECO:0000256" key="2">
    <source>
        <dbReference type="ARBA" id="ARBA00008954"/>
    </source>
</evidence>
<dbReference type="OrthoDB" id="9801834at2"/>
<evidence type="ECO:0000313" key="8">
    <source>
        <dbReference type="Proteomes" id="UP000069632"/>
    </source>
</evidence>
<dbReference type="PANTHER" id="PTHR11986:SF58">
    <property type="entry name" value="LEUCINE_METHIONINE RACEMASE"/>
    <property type="match status" value="1"/>
</dbReference>
<keyword evidence="4 7" id="KW-0808">Transferase</keyword>
<dbReference type="InterPro" id="IPR015424">
    <property type="entry name" value="PyrdxlP-dep_Trfase"/>
</dbReference>
<evidence type="ECO:0000256" key="1">
    <source>
        <dbReference type="ARBA" id="ARBA00001933"/>
    </source>
</evidence>
<dbReference type="EC" id="2.6.1.19" evidence="7"/>
<evidence type="ECO:0000313" key="7">
    <source>
        <dbReference type="EMBL" id="CZE48454.1"/>
    </source>
</evidence>
<dbReference type="GO" id="GO:0030170">
    <property type="term" value="F:pyridoxal phosphate binding"/>
    <property type="evidence" value="ECO:0007669"/>
    <property type="project" value="InterPro"/>
</dbReference>
<dbReference type="InterPro" id="IPR049704">
    <property type="entry name" value="Aminotrans_3_PPA_site"/>
</dbReference>
<dbReference type="PROSITE" id="PS00600">
    <property type="entry name" value="AA_TRANSFER_CLASS_3"/>
    <property type="match status" value="1"/>
</dbReference>
<dbReference type="InterPro" id="IPR050103">
    <property type="entry name" value="Class-III_PLP-dep_AT"/>
</dbReference>
<evidence type="ECO:0000256" key="5">
    <source>
        <dbReference type="ARBA" id="ARBA00022898"/>
    </source>
</evidence>
<accession>A0A128EHW4</accession>
<dbReference type="PANTHER" id="PTHR11986">
    <property type="entry name" value="AMINOTRANSFERASE CLASS III"/>
    <property type="match status" value="1"/>
</dbReference>
<name>A0A128EHW4_9BACT</name>
<keyword evidence="8" id="KW-1185">Reference proteome</keyword>
<proteinExistence type="inferred from homology"/>
<dbReference type="Proteomes" id="UP000069632">
    <property type="component" value="Unassembled WGS sequence"/>
</dbReference>
<dbReference type="Gene3D" id="3.40.640.10">
    <property type="entry name" value="Type I PLP-dependent aspartate aminotransferase-like (Major domain)"/>
    <property type="match status" value="1"/>
</dbReference>
<sequence>MQTLDAKKAKFLPRGASIMCDWYVKSAKNATITTTDGKEFIDFAGGIGVLNIGHRHDKVVKAVKEQLDCFTHTSFQISPYESYISLAEQICNVVPIKGDKKAIFLSTGAEAVENAVKIARAHTKRSGVIAFTGAFHGRTMMTLALTGKVKPYKNNFGAMQYGVFHALYPSKTQNISTQDAIKSLERIFRSDIAPHDVAAIIFEPVQGEGGFNVAPKDFVAKLREICDKFGIVLIADEVQCGFGRTGKLFAMEHFSEQADIMTMAKSLAGGMVLSGVCGKAEIMDSVEPGGLGGTYAGNPLSTVAALAVLEVFKEEKLLDRSNKLGDELKEFLKSLNLKEASDIRGLGSMVAIEFGDDENPNATFAKKIQENAMKDGLLLLVCGVHSNVIRFLYPLTIEDETFKKALQIFKNAAIKAQE</sequence>
<dbReference type="AlphaFoldDB" id="A0A128EHW4"/>
<reference evidence="7 8" key="1">
    <citation type="submission" date="2016-02" db="EMBL/GenBank/DDBJ databases">
        <authorList>
            <consortium name="Pathogen Informatics"/>
        </authorList>
    </citation>
    <scope>NUCLEOTIDE SEQUENCE [LARGE SCALE GENOMIC DNA]</scope>
    <source>
        <strain evidence="7 8">RC20</strain>
    </source>
</reference>
<dbReference type="GO" id="GO:0034386">
    <property type="term" value="F:4-aminobutyrate:2-oxoglutarate transaminase activity"/>
    <property type="evidence" value="ECO:0007669"/>
    <property type="project" value="UniProtKB-EC"/>
</dbReference>
<evidence type="ECO:0000256" key="6">
    <source>
        <dbReference type="RuleBase" id="RU003560"/>
    </source>
</evidence>
<gene>
    <name evidence="7" type="primary">puuE</name>
    <name evidence="7" type="ORF">ERS672216_01426</name>
</gene>
<dbReference type="PIRSF" id="PIRSF000521">
    <property type="entry name" value="Transaminase_4ab_Lys_Orn"/>
    <property type="match status" value="1"/>
</dbReference>
<organism evidence="7 8">
    <name type="scientific">Campylobacter geochelonis</name>
    <dbReference type="NCBI Taxonomy" id="1780362"/>
    <lineage>
        <taxon>Bacteria</taxon>
        <taxon>Pseudomonadati</taxon>
        <taxon>Campylobacterota</taxon>
        <taxon>Epsilonproteobacteria</taxon>
        <taxon>Campylobacterales</taxon>
        <taxon>Campylobacteraceae</taxon>
        <taxon>Campylobacter</taxon>
    </lineage>
</organism>
<dbReference type="RefSeq" id="WP_075494386.1">
    <property type="nucleotide sequence ID" value="NZ_CP053844.1"/>
</dbReference>
<dbReference type="SUPFAM" id="SSF53383">
    <property type="entry name" value="PLP-dependent transferases"/>
    <property type="match status" value="1"/>
</dbReference>
<keyword evidence="3 7" id="KW-0032">Aminotransferase</keyword>
<dbReference type="InterPro" id="IPR015421">
    <property type="entry name" value="PyrdxlP-dep_Trfase_major"/>
</dbReference>
<comment type="cofactor">
    <cofactor evidence="1">
        <name>pyridoxal 5'-phosphate</name>
        <dbReference type="ChEBI" id="CHEBI:597326"/>
    </cofactor>
</comment>
<dbReference type="GO" id="GO:0009016">
    <property type="term" value="F:succinyldiaminopimelate transaminase activity"/>
    <property type="evidence" value="ECO:0007669"/>
    <property type="project" value="UniProtKB-EC"/>
</dbReference>
<dbReference type="Gene3D" id="3.90.1150.10">
    <property type="entry name" value="Aspartate Aminotransferase, domain 1"/>
    <property type="match status" value="1"/>
</dbReference>
<keyword evidence="5 6" id="KW-0663">Pyridoxal phosphate</keyword>
<dbReference type="EC" id="2.6.1.17" evidence="7"/>
<dbReference type="GO" id="GO:0042802">
    <property type="term" value="F:identical protein binding"/>
    <property type="evidence" value="ECO:0007669"/>
    <property type="project" value="TreeGrafter"/>
</dbReference>
<dbReference type="FunFam" id="3.40.640.10:FF:000013">
    <property type="entry name" value="4-aminobutyrate aminotransferase"/>
    <property type="match status" value="1"/>
</dbReference>
<dbReference type="InterPro" id="IPR004632">
    <property type="entry name" value="4NH2But_aminotransferase_bac"/>
</dbReference>
<evidence type="ECO:0000256" key="3">
    <source>
        <dbReference type="ARBA" id="ARBA00022576"/>
    </source>
</evidence>
<dbReference type="Pfam" id="PF00202">
    <property type="entry name" value="Aminotran_3"/>
    <property type="match status" value="1"/>
</dbReference>
<comment type="similarity">
    <text evidence="2 6">Belongs to the class-III pyridoxal-phosphate-dependent aminotransferase family.</text>
</comment>
<dbReference type="EMBL" id="FIZP01000008">
    <property type="protein sequence ID" value="CZE48454.1"/>
    <property type="molecule type" value="Genomic_DNA"/>
</dbReference>
<evidence type="ECO:0000256" key="4">
    <source>
        <dbReference type="ARBA" id="ARBA00022679"/>
    </source>
</evidence>
<dbReference type="CDD" id="cd00610">
    <property type="entry name" value="OAT_like"/>
    <property type="match status" value="1"/>
</dbReference>
<dbReference type="InterPro" id="IPR015422">
    <property type="entry name" value="PyrdxlP-dep_Trfase_small"/>
</dbReference>